<dbReference type="Gene3D" id="4.10.410.10">
    <property type="entry name" value="Pancreatic trypsin inhibitor Kunitz domain"/>
    <property type="match status" value="3"/>
</dbReference>
<organism evidence="10 11">
    <name type="scientific">Poecilia reticulata</name>
    <name type="common">Guppy</name>
    <name type="synonym">Acanthophacelus reticulatus</name>
    <dbReference type="NCBI Taxonomy" id="8081"/>
    <lineage>
        <taxon>Eukaryota</taxon>
        <taxon>Metazoa</taxon>
        <taxon>Chordata</taxon>
        <taxon>Craniata</taxon>
        <taxon>Vertebrata</taxon>
        <taxon>Euteleostomi</taxon>
        <taxon>Actinopterygii</taxon>
        <taxon>Neopterygii</taxon>
        <taxon>Teleostei</taxon>
        <taxon>Neoteleostei</taxon>
        <taxon>Acanthomorphata</taxon>
        <taxon>Ovalentaria</taxon>
        <taxon>Atherinomorphae</taxon>
        <taxon>Cyprinodontiformes</taxon>
        <taxon>Poeciliidae</taxon>
        <taxon>Poeciliinae</taxon>
        <taxon>Poecilia</taxon>
    </lineage>
</organism>
<name>A0A3P9QBV9_POERE</name>
<dbReference type="AlphaFoldDB" id="A0A3P9QBV9"/>
<dbReference type="PROSITE" id="PS00280">
    <property type="entry name" value="BPTI_KUNITZ_1"/>
    <property type="match status" value="2"/>
</dbReference>
<dbReference type="CDD" id="cd22638">
    <property type="entry name" value="Kunitz_amblin-like"/>
    <property type="match status" value="1"/>
</dbReference>
<proteinExistence type="predicted"/>
<keyword evidence="3 8" id="KW-0732">Signal</keyword>
<feature type="signal peptide" evidence="8">
    <location>
        <begin position="1"/>
        <end position="22"/>
    </location>
</feature>
<keyword evidence="4" id="KW-0722">Serine protease inhibitor</keyword>
<reference evidence="11" key="1">
    <citation type="submission" date="2013-11" db="EMBL/GenBank/DDBJ databases">
        <title>The genomic landscape of the Guanapo guppy.</title>
        <authorList>
            <person name="Kuenstner A."/>
            <person name="Dreyer C."/>
        </authorList>
    </citation>
    <scope>NUCLEOTIDE SEQUENCE</scope>
    <source>
        <strain evidence="11">Guanapo</strain>
    </source>
</reference>
<dbReference type="PRINTS" id="PR00759">
    <property type="entry name" value="BASICPTASE"/>
</dbReference>
<comment type="subcellular location">
    <subcellularLocation>
        <location evidence="1">Membrane</location>
    </subcellularLocation>
</comment>
<evidence type="ECO:0000256" key="4">
    <source>
        <dbReference type="ARBA" id="ARBA00022900"/>
    </source>
</evidence>
<dbReference type="Proteomes" id="UP000242638">
    <property type="component" value="Unassembled WGS sequence"/>
</dbReference>
<sequence length="384" mass="42433">MVHVWFTNKFLLLCLLVRLGRLQTCDWDQSTDPNQGLDPDSLAAGARYLGQIHEVPNPESCQTACCEEAGCDLAVVGRPADGGMQCMLVSCGPAGCSLQQSSQFQVFRKKQQREADQEAPTDICRQPQRTGPCRGAFPRFFYNVTSQTCTSFIYGGCQNNDNNFQTQEECDNTCSGVTGKILSLACQWSGLHEAKKLGLMNLSLTKLFLSEYDVGPCRAYYKHWYYNKETGICQTFIYGGCVGNKNNYENEDSCKSTCVGEVPGLVLPRDSRLEHCSPQTGMCRGAFPMFYYDFASDSCKSFTYGGCGGNANKFDSEEDCMSVCGGAGAGKDCSWEELNTYLSSSLLYSLFLSVLQRNELLAALLTHGHYVTKRNDRVSVAPRD</sequence>
<evidence type="ECO:0000256" key="1">
    <source>
        <dbReference type="ARBA" id="ARBA00004370"/>
    </source>
</evidence>
<dbReference type="GeneTree" id="ENSGT00940000160348"/>
<reference evidence="10" key="3">
    <citation type="submission" date="2025-09" db="UniProtKB">
        <authorList>
            <consortium name="Ensembl"/>
        </authorList>
    </citation>
    <scope>IDENTIFICATION</scope>
    <source>
        <strain evidence="10">Guanapo</strain>
    </source>
</reference>
<feature type="domain" description="BPTI/Kunitz inhibitor" evidence="9">
    <location>
        <begin position="124"/>
        <end position="174"/>
    </location>
</feature>
<dbReference type="OMA" id="CDWDQST"/>
<dbReference type="SUPFAM" id="SSF57362">
    <property type="entry name" value="BPTI-like"/>
    <property type="match status" value="3"/>
</dbReference>
<reference evidence="10" key="2">
    <citation type="submission" date="2025-08" db="UniProtKB">
        <authorList>
            <consortium name="Ensembl"/>
        </authorList>
    </citation>
    <scope>IDENTIFICATION</scope>
    <source>
        <strain evidence="10">Guanapo</strain>
    </source>
</reference>
<evidence type="ECO:0000256" key="3">
    <source>
        <dbReference type="ARBA" id="ARBA00022729"/>
    </source>
</evidence>
<dbReference type="Ensembl" id="ENSPRET00000031872.1">
    <property type="protein sequence ID" value="ENSPREP00000031514.1"/>
    <property type="gene ID" value="ENSPREG00000021347.1"/>
</dbReference>
<feature type="chain" id="PRO_5046333750" evidence="8">
    <location>
        <begin position="23"/>
        <end position="384"/>
    </location>
</feature>
<feature type="domain" description="BPTI/Kunitz inhibitor" evidence="9">
    <location>
        <begin position="208"/>
        <end position="258"/>
    </location>
</feature>
<protein>
    <submittedName>
        <fullName evidence="10">Serine peptidase inhibitor, Kunitz type, 2</fullName>
    </submittedName>
</protein>
<evidence type="ECO:0000256" key="8">
    <source>
        <dbReference type="SAM" id="SignalP"/>
    </source>
</evidence>
<dbReference type="Bgee" id="ENSPREG00000021347">
    <property type="expression patterns" value="Expressed in caudal fin and 1 other cell type or tissue"/>
</dbReference>
<dbReference type="InterPro" id="IPR013980">
    <property type="entry name" value="MANSC_dom"/>
</dbReference>
<evidence type="ECO:0000256" key="6">
    <source>
        <dbReference type="ARBA" id="ARBA00023157"/>
    </source>
</evidence>
<dbReference type="SMART" id="SM00131">
    <property type="entry name" value="KU"/>
    <property type="match status" value="3"/>
</dbReference>
<dbReference type="PANTHER" id="PTHR47247">
    <property type="entry name" value="KUNITZ-TYPE PROTEASE INHIBITOR 2"/>
    <property type="match status" value="1"/>
</dbReference>
<dbReference type="PROSITE" id="PS50279">
    <property type="entry name" value="BPTI_KUNITZ_2"/>
    <property type="match status" value="3"/>
</dbReference>
<keyword evidence="11" id="KW-1185">Reference proteome</keyword>
<dbReference type="SMART" id="SM00765">
    <property type="entry name" value="MANEC"/>
    <property type="match status" value="1"/>
</dbReference>
<dbReference type="InterPro" id="IPR011106">
    <property type="entry name" value="MANSC_N"/>
</dbReference>
<evidence type="ECO:0000256" key="7">
    <source>
        <dbReference type="ARBA" id="ARBA00023180"/>
    </source>
</evidence>
<dbReference type="Pfam" id="PF00014">
    <property type="entry name" value="Kunitz_BPTI"/>
    <property type="match status" value="3"/>
</dbReference>
<dbReference type="InterPro" id="IPR036880">
    <property type="entry name" value="Kunitz_BPTI_sf"/>
</dbReference>
<evidence type="ECO:0000256" key="2">
    <source>
        <dbReference type="ARBA" id="ARBA00022690"/>
    </source>
</evidence>
<dbReference type="Pfam" id="PF07502">
    <property type="entry name" value="MANEC"/>
    <property type="match status" value="1"/>
</dbReference>
<dbReference type="STRING" id="8081.ENSPREP00000031514"/>
<evidence type="ECO:0000256" key="5">
    <source>
        <dbReference type="ARBA" id="ARBA00023136"/>
    </source>
</evidence>
<keyword evidence="6" id="KW-1015">Disulfide bond</keyword>
<keyword evidence="5" id="KW-0472">Membrane</keyword>
<dbReference type="InterPro" id="IPR020901">
    <property type="entry name" value="Prtase_inh_Kunz-CS"/>
</dbReference>
<accession>A0A3P9QBV9</accession>
<dbReference type="PANTHER" id="PTHR47247:SF1">
    <property type="entry name" value="KUNITZ-TYPE PROTEASE INHIBITOR 2"/>
    <property type="match status" value="1"/>
</dbReference>
<feature type="domain" description="BPTI/Kunitz inhibitor" evidence="9">
    <location>
        <begin position="278"/>
        <end position="324"/>
    </location>
</feature>
<keyword evidence="7" id="KW-0325">Glycoprotein</keyword>
<evidence type="ECO:0000259" key="9">
    <source>
        <dbReference type="PROSITE" id="PS50279"/>
    </source>
</evidence>
<dbReference type="GO" id="GO:0004867">
    <property type="term" value="F:serine-type endopeptidase inhibitor activity"/>
    <property type="evidence" value="ECO:0007669"/>
    <property type="project" value="UniProtKB-KW"/>
</dbReference>
<evidence type="ECO:0000313" key="11">
    <source>
        <dbReference type="Proteomes" id="UP000242638"/>
    </source>
</evidence>
<keyword evidence="2" id="KW-0646">Protease inhibitor</keyword>
<dbReference type="GO" id="GO:0016020">
    <property type="term" value="C:membrane"/>
    <property type="evidence" value="ECO:0007669"/>
    <property type="project" value="UniProtKB-SubCell"/>
</dbReference>
<dbReference type="InterPro" id="IPR002223">
    <property type="entry name" value="Kunitz_BPTI"/>
</dbReference>
<evidence type="ECO:0000313" key="10">
    <source>
        <dbReference type="Ensembl" id="ENSPREP00000031514.1"/>
    </source>
</evidence>